<gene>
    <name evidence="7" type="ORF">NS359_04080</name>
</gene>
<feature type="domain" description="RNA polymerase sigma-70 region 2" evidence="5">
    <location>
        <begin position="36"/>
        <end position="100"/>
    </location>
</feature>
<keyword evidence="2" id="KW-0805">Transcription regulation</keyword>
<keyword evidence="4" id="KW-0804">Transcription</keyword>
<dbReference type="GO" id="GO:0006352">
    <property type="term" value="P:DNA-templated transcription initiation"/>
    <property type="evidence" value="ECO:0007669"/>
    <property type="project" value="InterPro"/>
</dbReference>
<comment type="caution">
    <text evidence="7">The sequence shown here is derived from an EMBL/GenBank/DDBJ whole genome shotgun (WGS) entry which is preliminary data.</text>
</comment>
<evidence type="ECO:0000259" key="6">
    <source>
        <dbReference type="Pfam" id="PF08281"/>
    </source>
</evidence>
<evidence type="ECO:0000256" key="3">
    <source>
        <dbReference type="ARBA" id="ARBA00023082"/>
    </source>
</evidence>
<reference evidence="7 8" key="1">
    <citation type="journal article" date="2016" name="Front. Microbiol.">
        <title>Genomic Resource of Rice Seed Associated Bacteria.</title>
        <authorList>
            <person name="Midha S."/>
            <person name="Bansal K."/>
            <person name="Sharma S."/>
            <person name="Kumar N."/>
            <person name="Patil P.P."/>
            <person name="Chaudhry V."/>
            <person name="Patil P.B."/>
        </authorList>
    </citation>
    <scope>NUCLEOTIDE SEQUENCE [LARGE SCALE GENOMIC DNA]</scope>
    <source>
        <strain evidence="7 8">NS359</strain>
    </source>
</reference>
<dbReference type="InterPro" id="IPR013325">
    <property type="entry name" value="RNA_pol_sigma_r2"/>
</dbReference>
<dbReference type="InterPro" id="IPR007627">
    <property type="entry name" value="RNA_pol_sigma70_r2"/>
</dbReference>
<dbReference type="InterPro" id="IPR014284">
    <property type="entry name" value="RNA_pol_sigma-70_dom"/>
</dbReference>
<dbReference type="Pfam" id="PF04542">
    <property type="entry name" value="Sigma70_r2"/>
    <property type="match status" value="1"/>
</dbReference>
<dbReference type="InterPro" id="IPR039425">
    <property type="entry name" value="RNA_pol_sigma-70-like"/>
</dbReference>
<evidence type="ECO:0000256" key="4">
    <source>
        <dbReference type="ARBA" id="ARBA00023163"/>
    </source>
</evidence>
<evidence type="ECO:0000313" key="7">
    <source>
        <dbReference type="EMBL" id="KTR53095.1"/>
    </source>
</evidence>
<keyword evidence="3" id="KW-0731">Sigma factor</keyword>
<evidence type="ECO:0008006" key="9">
    <source>
        <dbReference type="Google" id="ProtNLM"/>
    </source>
</evidence>
<sequence>MWNVTVHDDLLHRRDEERQLLLDVAAGDRVAFTRLHDRFRPLVEHWVRHHVVDRWQSEEVVQDVLLELWRIADRYDPRHPPVSWIRTIAQRRAIDRVRKAEADRQRDARVGARYADAVDHASVERAEGVLERESLRRAVAALPERQREAVVFRHLVELSGPELAERLGVPVGTAKTRARDGLQALRRSLGRSGVVDR</sequence>
<dbReference type="RefSeq" id="WP_153001700.1">
    <property type="nucleotide sequence ID" value="NZ_LDRC01000018.1"/>
</dbReference>
<dbReference type="GO" id="GO:0003677">
    <property type="term" value="F:DNA binding"/>
    <property type="evidence" value="ECO:0007669"/>
    <property type="project" value="InterPro"/>
</dbReference>
<dbReference type="NCBIfam" id="TIGR02937">
    <property type="entry name" value="sigma70-ECF"/>
    <property type="match status" value="1"/>
</dbReference>
<feature type="domain" description="RNA polymerase sigma factor 70 region 4 type 2" evidence="6">
    <location>
        <begin position="133"/>
        <end position="185"/>
    </location>
</feature>
<accession>A0A147DSP3</accession>
<dbReference type="CDD" id="cd06171">
    <property type="entry name" value="Sigma70_r4"/>
    <property type="match status" value="1"/>
</dbReference>
<organism evidence="7 8">
    <name type="scientific">Curtobacterium oceanosedimentum</name>
    <dbReference type="NCBI Taxonomy" id="465820"/>
    <lineage>
        <taxon>Bacteria</taxon>
        <taxon>Bacillati</taxon>
        <taxon>Actinomycetota</taxon>
        <taxon>Actinomycetes</taxon>
        <taxon>Micrococcales</taxon>
        <taxon>Microbacteriaceae</taxon>
        <taxon>Curtobacterium</taxon>
    </lineage>
</organism>
<dbReference type="Gene3D" id="1.10.10.10">
    <property type="entry name" value="Winged helix-like DNA-binding domain superfamily/Winged helix DNA-binding domain"/>
    <property type="match status" value="1"/>
</dbReference>
<evidence type="ECO:0000259" key="5">
    <source>
        <dbReference type="Pfam" id="PF04542"/>
    </source>
</evidence>
<evidence type="ECO:0000256" key="2">
    <source>
        <dbReference type="ARBA" id="ARBA00023015"/>
    </source>
</evidence>
<dbReference type="Gene3D" id="1.10.1740.10">
    <property type="match status" value="1"/>
</dbReference>
<comment type="similarity">
    <text evidence="1">Belongs to the sigma-70 factor family. ECF subfamily.</text>
</comment>
<protein>
    <recommendedName>
        <fullName evidence="9">RNA polymerase sigma factor</fullName>
    </recommendedName>
</protein>
<dbReference type="AlphaFoldDB" id="A0A147DSP3"/>
<evidence type="ECO:0000256" key="1">
    <source>
        <dbReference type="ARBA" id="ARBA00010641"/>
    </source>
</evidence>
<evidence type="ECO:0000313" key="8">
    <source>
        <dbReference type="Proteomes" id="UP000072763"/>
    </source>
</evidence>
<dbReference type="SUPFAM" id="SSF88659">
    <property type="entry name" value="Sigma3 and sigma4 domains of RNA polymerase sigma factors"/>
    <property type="match status" value="1"/>
</dbReference>
<dbReference type="InterPro" id="IPR036388">
    <property type="entry name" value="WH-like_DNA-bd_sf"/>
</dbReference>
<dbReference type="PATRIC" id="fig|465820.4.peg.818"/>
<dbReference type="Pfam" id="PF08281">
    <property type="entry name" value="Sigma70_r4_2"/>
    <property type="match status" value="1"/>
</dbReference>
<dbReference type="Proteomes" id="UP000072763">
    <property type="component" value="Unassembled WGS sequence"/>
</dbReference>
<dbReference type="InterPro" id="IPR013249">
    <property type="entry name" value="RNA_pol_sigma70_r4_t2"/>
</dbReference>
<proteinExistence type="inferred from homology"/>
<dbReference type="OrthoDB" id="9784272at2"/>
<dbReference type="PANTHER" id="PTHR43133">
    <property type="entry name" value="RNA POLYMERASE ECF-TYPE SIGMA FACTO"/>
    <property type="match status" value="1"/>
</dbReference>
<dbReference type="InterPro" id="IPR013324">
    <property type="entry name" value="RNA_pol_sigma_r3/r4-like"/>
</dbReference>
<dbReference type="STRING" id="465820.NS263_01335"/>
<name>A0A147DSP3_9MICO</name>
<dbReference type="SUPFAM" id="SSF88946">
    <property type="entry name" value="Sigma2 domain of RNA polymerase sigma factors"/>
    <property type="match status" value="1"/>
</dbReference>
<dbReference type="GO" id="GO:0016987">
    <property type="term" value="F:sigma factor activity"/>
    <property type="evidence" value="ECO:0007669"/>
    <property type="project" value="UniProtKB-KW"/>
</dbReference>
<dbReference type="PANTHER" id="PTHR43133:SF66">
    <property type="entry name" value="ECF RNA POLYMERASE SIGMA FACTOR SIGK"/>
    <property type="match status" value="1"/>
</dbReference>
<dbReference type="EMBL" id="LDRC01000018">
    <property type="protein sequence ID" value="KTR53095.1"/>
    <property type="molecule type" value="Genomic_DNA"/>
</dbReference>